<dbReference type="OrthoDB" id="853057at2"/>
<reference evidence="1 2" key="1">
    <citation type="submission" date="2019-08" db="EMBL/GenBank/DDBJ databases">
        <authorList>
            <person name="Shi S."/>
        </authorList>
    </citation>
    <scope>NUCLEOTIDE SEQUENCE [LARGE SCALE GENOMIC DNA]</scope>
    <source>
        <strain evidence="1 2">GY10130</strain>
    </source>
</reference>
<evidence type="ECO:0000313" key="2">
    <source>
        <dbReference type="Proteomes" id="UP000321926"/>
    </source>
</evidence>
<sequence length="93" mass="10948">MESKSAKQAVSDVLQLDLEETQSQELYYNICNFLMQKDELCYVDIIKFKYSLLIEDFNQELIDYFVMEYVLSNMRSKYGLVLSALTYLITSKS</sequence>
<dbReference type="EMBL" id="VRTY01000066">
    <property type="protein sequence ID" value="TXK37015.1"/>
    <property type="molecule type" value="Genomic_DNA"/>
</dbReference>
<evidence type="ECO:0000313" key="1">
    <source>
        <dbReference type="EMBL" id="TXK37015.1"/>
    </source>
</evidence>
<accession>A0A5C8JEZ0</accession>
<gene>
    <name evidence="1" type="ORF">FVR03_16165</name>
</gene>
<name>A0A5C8JEZ0_9BACT</name>
<dbReference type="Proteomes" id="UP000321926">
    <property type="component" value="Unassembled WGS sequence"/>
</dbReference>
<keyword evidence="2" id="KW-1185">Reference proteome</keyword>
<protein>
    <submittedName>
        <fullName evidence="1">Uncharacterized protein</fullName>
    </submittedName>
</protein>
<organism evidence="1 2">
    <name type="scientific">Pontibacter qinzhouensis</name>
    <dbReference type="NCBI Taxonomy" id="2603253"/>
    <lineage>
        <taxon>Bacteria</taxon>
        <taxon>Pseudomonadati</taxon>
        <taxon>Bacteroidota</taxon>
        <taxon>Cytophagia</taxon>
        <taxon>Cytophagales</taxon>
        <taxon>Hymenobacteraceae</taxon>
        <taxon>Pontibacter</taxon>
    </lineage>
</organism>
<proteinExistence type="predicted"/>
<dbReference type="RefSeq" id="WP_147922804.1">
    <property type="nucleotide sequence ID" value="NZ_VRTY01000066.1"/>
</dbReference>
<comment type="caution">
    <text evidence="1">The sequence shown here is derived from an EMBL/GenBank/DDBJ whole genome shotgun (WGS) entry which is preliminary data.</text>
</comment>
<dbReference type="AlphaFoldDB" id="A0A5C8JEZ0"/>